<protein>
    <submittedName>
        <fullName evidence="2">Uncharacterized protein</fullName>
    </submittedName>
</protein>
<dbReference type="EMBL" id="CP003257">
    <property type="protein sequence ID" value="AEX84649.1"/>
    <property type="molecule type" value="Genomic_DNA"/>
</dbReference>
<evidence type="ECO:0000313" key="2">
    <source>
        <dbReference type="EMBL" id="AEX84649.1"/>
    </source>
</evidence>
<dbReference type="STRING" id="443254.Marpi_0194"/>
<sequence length="186" mass="20639">MRINPDAVNPILGYKLDPGEPGLSTGAPASLSILRVLSQETSNLVRFKAEAAKNGGYIIYSKISLDMEKRGAFLAAVAGKTEVKVAYKKSDDTLNPDNSNPLNPESDKDEKNSLNPTKNKDKKLLEMEMLIKRLKNYAQSETDPIIKSELEEKIRSLENQLIMMKLGNTIISQNESILGMIFSAYF</sequence>
<reference evidence="3" key="2">
    <citation type="submission" date="2012-01" db="EMBL/GenBank/DDBJ databases">
        <title>Complete sequence of chromosome of Marinitoga piezophila KA3.</title>
        <authorList>
            <person name="Lucas S."/>
            <person name="Han J."/>
            <person name="Lapidus A."/>
            <person name="Cheng J.-F."/>
            <person name="Goodwin L."/>
            <person name="Pitluck S."/>
            <person name="Peters L."/>
            <person name="Mikhailova N."/>
            <person name="Teshima H."/>
            <person name="Detter J.C."/>
            <person name="Han C."/>
            <person name="Tapia R."/>
            <person name="Land M."/>
            <person name="Hauser L."/>
            <person name="Kyrpides N."/>
            <person name="Ivanova N."/>
            <person name="Pagani I."/>
            <person name="Jebbar M."/>
            <person name="Vannier P."/>
            <person name="Oger P."/>
            <person name="Cario A."/>
            <person name="Bartlett D."/>
            <person name="Noll K.M."/>
            <person name="Woyke T."/>
        </authorList>
    </citation>
    <scope>NUCLEOTIDE SEQUENCE [LARGE SCALE GENOMIC DNA]</scope>
    <source>
        <strain evidence="3">DSM 14283 / JCM 11233 / KA3</strain>
    </source>
</reference>
<proteinExistence type="predicted"/>
<accession>H2J3K5</accession>
<evidence type="ECO:0000256" key="1">
    <source>
        <dbReference type="SAM" id="MobiDB-lite"/>
    </source>
</evidence>
<feature type="compositionally biased region" description="Polar residues" evidence="1">
    <location>
        <begin position="93"/>
        <end position="103"/>
    </location>
</feature>
<dbReference type="RefSeq" id="WP_014295721.1">
    <property type="nucleotide sequence ID" value="NC_016751.1"/>
</dbReference>
<dbReference type="HOGENOM" id="CLU_128129_0_0_0"/>
<dbReference type="AlphaFoldDB" id="H2J3K5"/>
<feature type="compositionally biased region" description="Basic and acidic residues" evidence="1">
    <location>
        <begin position="105"/>
        <end position="119"/>
    </location>
</feature>
<organism evidence="2 3">
    <name type="scientific">Marinitoga piezophila (strain DSM 14283 / JCM 11233 / KA3)</name>
    <dbReference type="NCBI Taxonomy" id="443254"/>
    <lineage>
        <taxon>Bacteria</taxon>
        <taxon>Thermotogati</taxon>
        <taxon>Thermotogota</taxon>
        <taxon>Thermotogae</taxon>
        <taxon>Petrotogales</taxon>
        <taxon>Petrotogaceae</taxon>
        <taxon>Marinitoga</taxon>
    </lineage>
</organism>
<dbReference type="Proteomes" id="UP000007161">
    <property type="component" value="Chromosome"/>
</dbReference>
<keyword evidence="3" id="KW-1185">Reference proteome</keyword>
<evidence type="ECO:0000313" key="3">
    <source>
        <dbReference type="Proteomes" id="UP000007161"/>
    </source>
</evidence>
<dbReference type="KEGG" id="mpz:Marpi_0194"/>
<name>H2J3K5_MARPK</name>
<reference evidence="2 3" key="1">
    <citation type="journal article" date="2012" name="J. Bacteriol.">
        <title>Complete Genome Sequence of the Thermophilic, Piezophilic, Heterotrophic Bacterium Marinitoga piezophila KA3.</title>
        <authorList>
            <person name="Lucas S."/>
            <person name="Han J."/>
            <person name="Lapidus A."/>
            <person name="Cheng J.F."/>
            <person name="Goodwin L.A."/>
            <person name="Pitluck S."/>
            <person name="Peters L."/>
            <person name="Mikhailova N."/>
            <person name="Teshima H."/>
            <person name="Detter J.C."/>
            <person name="Han C."/>
            <person name="Tapia R."/>
            <person name="Land M."/>
            <person name="Hauser L."/>
            <person name="Kyrpides N.C."/>
            <person name="Ivanova N."/>
            <person name="Pagani I."/>
            <person name="Vannier P."/>
            <person name="Oger P."/>
            <person name="Bartlett D.H."/>
            <person name="Noll K.M."/>
            <person name="Woyke T."/>
            <person name="Jebbar M."/>
        </authorList>
    </citation>
    <scope>NUCLEOTIDE SEQUENCE [LARGE SCALE GENOMIC DNA]</scope>
    <source>
        <strain evidence="3">DSM 14283 / JCM 11233 / KA3</strain>
    </source>
</reference>
<feature type="region of interest" description="Disordered" evidence="1">
    <location>
        <begin position="89"/>
        <end position="119"/>
    </location>
</feature>
<gene>
    <name evidence="2" type="ordered locus">Marpi_0194</name>
</gene>
<dbReference type="eggNOG" id="ENOG5031THU">
    <property type="taxonomic scope" value="Bacteria"/>
</dbReference>